<reference evidence="2" key="1">
    <citation type="submission" date="2016-11" db="UniProtKB">
        <authorList>
            <consortium name="WormBaseParasite"/>
        </authorList>
    </citation>
    <scope>IDENTIFICATION</scope>
</reference>
<protein>
    <submittedName>
        <fullName evidence="2">F-box domain-containing protein</fullName>
    </submittedName>
</protein>
<keyword evidence="1" id="KW-1185">Reference proteome</keyword>
<sequence length="131" mass="15578">MKLPNFPLLVLEDVFETMEFRERFLISVMSKRAKRMTQTSMPVHFVFNFTNDLLIHVETNTQPSRSNVTDLASDHIIGGEVMRISLCPDRLILRENTPQKQRDWRRISEAMTDQWENTSILEVNWIRHDFQ</sequence>
<evidence type="ECO:0000313" key="1">
    <source>
        <dbReference type="Proteomes" id="UP000095282"/>
    </source>
</evidence>
<proteinExistence type="predicted"/>
<accession>A0A1I7V3B8</accession>
<evidence type="ECO:0000313" key="2">
    <source>
        <dbReference type="WBParaSite" id="Csp11.Scaffold630.g21965.t1"/>
    </source>
</evidence>
<name>A0A1I7V3B8_9PELO</name>
<dbReference type="Proteomes" id="UP000095282">
    <property type="component" value="Unplaced"/>
</dbReference>
<dbReference type="AlphaFoldDB" id="A0A1I7V3B8"/>
<dbReference type="WBParaSite" id="Csp11.Scaffold630.g21965.t1">
    <property type="protein sequence ID" value="Csp11.Scaffold630.g21965.t1"/>
    <property type="gene ID" value="Csp11.Scaffold630.g21965"/>
</dbReference>
<organism evidence="1 2">
    <name type="scientific">Caenorhabditis tropicalis</name>
    <dbReference type="NCBI Taxonomy" id="1561998"/>
    <lineage>
        <taxon>Eukaryota</taxon>
        <taxon>Metazoa</taxon>
        <taxon>Ecdysozoa</taxon>
        <taxon>Nematoda</taxon>
        <taxon>Chromadorea</taxon>
        <taxon>Rhabditida</taxon>
        <taxon>Rhabditina</taxon>
        <taxon>Rhabditomorpha</taxon>
        <taxon>Rhabditoidea</taxon>
        <taxon>Rhabditidae</taxon>
        <taxon>Peloderinae</taxon>
        <taxon>Caenorhabditis</taxon>
    </lineage>
</organism>